<reference evidence="7" key="1">
    <citation type="submission" date="2025-08" db="UniProtKB">
        <authorList>
            <consortium name="Ensembl"/>
        </authorList>
    </citation>
    <scope>IDENTIFICATION</scope>
</reference>
<dbReference type="CTD" id="553962"/>
<dbReference type="STRING" id="56723.ENSLBEP00000029235"/>
<dbReference type="GeneTree" id="ENSGT00940000175981"/>
<dbReference type="SUPFAM" id="SSF57501">
    <property type="entry name" value="Cystine-knot cytokines"/>
    <property type="match status" value="1"/>
</dbReference>
<protein>
    <submittedName>
        <fullName evidence="7">Interleukin-17A-like</fullName>
    </submittedName>
</protein>
<name>A0A3Q3N5R9_9LABR</name>
<accession>A0A3Q3N5R9</accession>
<dbReference type="GO" id="GO:0005125">
    <property type="term" value="F:cytokine activity"/>
    <property type="evidence" value="ECO:0007669"/>
    <property type="project" value="UniProtKB-KW"/>
</dbReference>
<dbReference type="OrthoDB" id="6093351at2759"/>
<evidence type="ECO:0000256" key="6">
    <source>
        <dbReference type="SAM" id="SignalP"/>
    </source>
</evidence>
<dbReference type="GO" id="GO:0005615">
    <property type="term" value="C:extracellular space"/>
    <property type="evidence" value="ECO:0007669"/>
    <property type="project" value="UniProtKB-KW"/>
</dbReference>
<sequence>MQLVFRAVLVLSLVVLLNATRRSQSVNLRQRTRPKGKTVRLLLDPSVLSHITSVSASNIANMSLSPWTYSHSFEASRLPMWISHAKCLTSGCLSLQGLGEDAALMAKPIFHQVLVLHRVQRQRPNKKSGKKTKKGYTFRLGTEEVAVGCTCVRPSVLLQETSVSKA</sequence>
<evidence type="ECO:0000256" key="1">
    <source>
        <dbReference type="ARBA" id="ARBA00004613"/>
    </source>
</evidence>
<dbReference type="InterPro" id="IPR010345">
    <property type="entry name" value="IL-17_fam"/>
</dbReference>
<keyword evidence="3" id="KW-0202">Cytokine</keyword>
<feature type="signal peptide" evidence="6">
    <location>
        <begin position="1"/>
        <end position="25"/>
    </location>
</feature>
<dbReference type="Ensembl" id="ENSLBET00000030626.1">
    <property type="protein sequence ID" value="ENSLBEP00000029235.1"/>
    <property type="gene ID" value="ENSLBEG00000022137.1"/>
</dbReference>
<dbReference type="Gene3D" id="2.10.90.10">
    <property type="entry name" value="Cystine-knot cytokines"/>
    <property type="match status" value="1"/>
</dbReference>
<dbReference type="InParanoid" id="A0A3Q3N5R9"/>
<evidence type="ECO:0000313" key="8">
    <source>
        <dbReference type="Proteomes" id="UP000261660"/>
    </source>
</evidence>
<keyword evidence="5 6" id="KW-0732">Signal</keyword>
<dbReference type="InterPro" id="IPR029034">
    <property type="entry name" value="Cystine-knot_cytokine"/>
</dbReference>
<proteinExistence type="inferred from homology"/>
<dbReference type="FunCoup" id="A0A3Q3N5R9">
    <property type="interactions" value="937"/>
</dbReference>
<dbReference type="PRINTS" id="PR01932">
    <property type="entry name" value="INTRLEUKIN17"/>
</dbReference>
<evidence type="ECO:0000256" key="3">
    <source>
        <dbReference type="ARBA" id="ARBA00022514"/>
    </source>
</evidence>
<keyword evidence="4" id="KW-0964">Secreted</keyword>
<feature type="chain" id="PRO_5018543814" evidence="6">
    <location>
        <begin position="26"/>
        <end position="166"/>
    </location>
</feature>
<dbReference type="GO" id="GO:0006954">
    <property type="term" value="P:inflammatory response"/>
    <property type="evidence" value="ECO:0007669"/>
    <property type="project" value="InterPro"/>
</dbReference>
<evidence type="ECO:0000256" key="4">
    <source>
        <dbReference type="ARBA" id="ARBA00022525"/>
    </source>
</evidence>
<keyword evidence="8" id="KW-1185">Reference proteome</keyword>
<organism evidence="7 8">
    <name type="scientific">Labrus bergylta</name>
    <name type="common">ballan wrasse</name>
    <dbReference type="NCBI Taxonomy" id="56723"/>
    <lineage>
        <taxon>Eukaryota</taxon>
        <taxon>Metazoa</taxon>
        <taxon>Chordata</taxon>
        <taxon>Craniata</taxon>
        <taxon>Vertebrata</taxon>
        <taxon>Euteleostomi</taxon>
        <taxon>Actinopterygii</taxon>
        <taxon>Neopterygii</taxon>
        <taxon>Teleostei</taxon>
        <taxon>Neoteleostei</taxon>
        <taxon>Acanthomorphata</taxon>
        <taxon>Eupercaria</taxon>
        <taxon>Labriformes</taxon>
        <taxon>Labridae</taxon>
        <taxon>Labrus</taxon>
    </lineage>
</organism>
<dbReference type="AlphaFoldDB" id="A0A3Q3N5R9"/>
<dbReference type="GeneID" id="109982377"/>
<comment type="similarity">
    <text evidence="2">Belongs to the IL-17 family.</text>
</comment>
<evidence type="ECO:0000256" key="5">
    <source>
        <dbReference type="ARBA" id="ARBA00022729"/>
    </source>
</evidence>
<evidence type="ECO:0000313" key="7">
    <source>
        <dbReference type="Ensembl" id="ENSLBEP00000029235.1"/>
    </source>
</evidence>
<reference evidence="7" key="2">
    <citation type="submission" date="2025-09" db="UniProtKB">
        <authorList>
            <consortium name="Ensembl"/>
        </authorList>
    </citation>
    <scope>IDENTIFICATION</scope>
</reference>
<dbReference type="InterPro" id="IPR020440">
    <property type="entry name" value="IL-17_chr"/>
</dbReference>
<evidence type="ECO:0000256" key="2">
    <source>
        <dbReference type="ARBA" id="ARBA00007236"/>
    </source>
</evidence>
<dbReference type="Pfam" id="PF06083">
    <property type="entry name" value="IL17"/>
    <property type="match status" value="1"/>
</dbReference>
<dbReference type="Proteomes" id="UP000261660">
    <property type="component" value="Unplaced"/>
</dbReference>
<dbReference type="RefSeq" id="XP_020487214.1">
    <property type="nucleotide sequence ID" value="XM_020631558.3"/>
</dbReference>
<comment type="subcellular location">
    <subcellularLocation>
        <location evidence="1">Secreted</location>
    </subcellularLocation>
</comment>